<dbReference type="NCBIfam" id="TIGR01727">
    <property type="entry name" value="oligo_HPY"/>
    <property type="match status" value="1"/>
</dbReference>
<dbReference type="InterPro" id="IPR017871">
    <property type="entry name" value="ABC_transporter-like_CS"/>
</dbReference>
<dbReference type="GO" id="GO:0016887">
    <property type="term" value="F:ATP hydrolysis activity"/>
    <property type="evidence" value="ECO:0007669"/>
    <property type="project" value="InterPro"/>
</dbReference>
<dbReference type="GO" id="GO:0015833">
    <property type="term" value="P:peptide transport"/>
    <property type="evidence" value="ECO:0007669"/>
    <property type="project" value="InterPro"/>
</dbReference>
<organism evidence="6 7">
    <name type="scientific">Amphibacillus marinus</name>
    <dbReference type="NCBI Taxonomy" id="872970"/>
    <lineage>
        <taxon>Bacteria</taxon>
        <taxon>Bacillati</taxon>
        <taxon>Bacillota</taxon>
        <taxon>Bacilli</taxon>
        <taxon>Bacillales</taxon>
        <taxon>Bacillaceae</taxon>
        <taxon>Amphibacillus</taxon>
    </lineage>
</organism>
<keyword evidence="4 6" id="KW-0067">ATP-binding</keyword>
<dbReference type="SUPFAM" id="SSF52540">
    <property type="entry name" value="P-loop containing nucleoside triphosphate hydrolases"/>
    <property type="match status" value="1"/>
</dbReference>
<dbReference type="Pfam" id="PF08352">
    <property type="entry name" value="oligo_HPY"/>
    <property type="match status" value="1"/>
</dbReference>
<dbReference type="Proteomes" id="UP000199300">
    <property type="component" value="Unassembled WGS sequence"/>
</dbReference>
<dbReference type="CDD" id="cd03257">
    <property type="entry name" value="ABC_NikE_OppD_transporters"/>
    <property type="match status" value="1"/>
</dbReference>
<evidence type="ECO:0000256" key="4">
    <source>
        <dbReference type="ARBA" id="ARBA00022840"/>
    </source>
</evidence>
<dbReference type="InterPro" id="IPR003439">
    <property type="entry name" value="ABC_transporter-like_ATP-bd"/>
</dbReference>
<dbReference type="RefSeq" id="WP_091499669.1">
    <property type="nucleotide sequence ID" value="NZ_FODJ01000012.1"/>
</dbReference>
<sequence>MREPLLEVEGLKKHFPVSSPIPFKKSDQRVKAVDGLSFKVYKGETLGVVGESGCGKSTMARLVNQLIKPSDGVVNFKEANLVDMDAERLRLTRQKIQMVFQDPYASLDPRLQVGQLIAEPLVIHKVGTTATRKKRVEELLETVGLNKRYADRFPHEFSGGQRQRINIARALSLNPELIICDEPVSALDVSVQAQVINLLKKLQAEFKLTYIFISHDLNVVRYMCDRIAVMYLGRIVEIGTYEEIYKNPQHPYTKALFSAIPKENPFADKEHIILKGTVPSPLNPPTGCHFHERCPVAMDICKTKEPNMITSKDTHQASCHLIN</sequence>
<keyword evidence="7" id="KW-1185">Reference proteome</keyword>
<dbReference type="AlphaFoldDB" id="A0A1H8S8J3"/>
<dbReference type="InterPro" id="IPR003593">
    <property type="entry name" value="AAA+_ATPase"/>
</dbReference>
<dbReference type="InterPro" id="IPR013563">
    <property type="entry name" value="Oligopep_ABC_C"/>
</dbReference>
<comment type="similarity">
    <text evidence="1">Belongs to the ABC transporter superfamily.</text>
</comment>
<dbReference type="GO" id="GO:0005524">
    <property type="term" value="F:ATP binding"/>
    <property type="evidence" value="ECO:0007669"/>
    <property type="project" value="UniProtKB-KW"/>
</dbReference>
<protein>
    <submittedName>
        <fullName evidence="6">Oligopeptide transport system ATP-binding protein</fullName>
    </submittedName>
</protein>
<dbReference type="Pfam" id="PF00005">
    <property type="entry name" value="ABC_tran"/>
    <property type="match status" value="1"/>
</dbReference>
<dbReference type="EMBL" id="FODJ01000012">
    <property type="protein sequence ID" value="SEO74857.1"/>
    <property type="molecule type" value="Genomic_DNA"/>
</dbReference>
<evidence type="ECO:0000313" key="7">
    <source>
        <dbReference type="Proteomes" id="UP000199300"/>
    </source>
</evidence>
<accession>A0A1H8S8J3</accession>
<dbReference type="PANTHER" id="PTHR43776">
    <property type="entry name" value="TRANSPORT ATP-BINDING PROTEIN"/>
    <property type="match status" value="1"/>
</dbReference>
<evidence type="ECO:0000259" key="5">
    <source>
        <dbReference type="PROSITE" id="PS50893"/>
    </source>
</evidence>
<feature type="domain" description="ABC transporter" evidence="5">
    <location>
        <begin position="6"/>
        <end position="257"/>
    </location>
</feature>
<dbReference type="OrthoDB" id="9802264at2"/>
<proteinExistence type="inferred from homology"/>
<dbReference type="PROSITE" id="PS00211">
    <property type="entry name" value="ABC_TRANSPORTER_1"/>
    <property type="match status" value="1"/>
</dbReference>
<dbReference type="GO" id="GO:0055085">
    <property type="term" value="P:transmembrane transport"/>
    <property type="evidence" value="ECO:0007669"/>
    <property type="project" value="UniProtKB-ARBA"/>
</dbReference>
<gene>
    <name evidence="6" type="ORF">SAMN04488134_11235</name>
</gene>
<dbReference type="PROSITE" id="PS50893">
    <property type="entry name" value="ABC_TRANSPORTER_2"/>
    <property type="match status" value="1"/>
</dbReference>
<dbReference type="STRING" id="872970.SAMN04488134_11235"/>
<dbReference type="Gene3D" id="3.40.50.300">
    <property type="entry name" value="P-loop containing nucleotide triphosphate hydrolases"/>
    <property type="match status" value="1"/>
</dbReference>
<dbReference type="SMART" id="SM00382">
    <property type="entry name" value="AAA"/>
    <property type="match status" value="1"/>
</dbReference>
<keyword evidence="2" id="KW-0813">Transport</keyword>
<evidence type="ECO:0000256" key="3">
    <source>
        <dbReference type="ARBA" id="ARBA00022741"/>
    </source>
</evidence>
<dbReference type="NCBIfam" id="NF008453">
    <property type="entry name" value="PRK11308.1"/>
    <property type="match status" value="1"/>
</dbReference>
<dbReference type="InterPro" id="IPR027417">
    <property type="entry name" value="P-loop_NTPase"/>
</dbReference>
<evidence type="ECO:0000313" key="6">
    <source>
        <dbReference type="EMBL" id="SEO74857.1"/>
    </source>
</evidence>
<reference evidence="6 7" key="1">
    <citation type="submission" date="2016-10" db="EMBL/GenBank/DDBJ databases">
        <authorList>
            <person name="de Groot N.N."/>
        </authorList>
    </citation>
    <scope>NUCLEOTIDE SEQUENCE [LARGE SCALE GENOMIC DNA]</scope>
    <source>
        <strain evidence="6 7">CGMCC 1.10434</strain>
    </source>
</reference>
<dbReference type="FunFam" id="3.40.50.300:FF:000016">
    <property type="entry name" value="Oligopeptide ABC transporter ATP-binding component"/>
    <property type="match status" value="1"/>
</dbReference>
<name>A0A1H8S8J3_9BACI</name>
<dbReference type="InterPro" id="IPR050319">
    <property type="entry name" value="ABC_transp_ATP-bind"/>
</dbReference>
<evidence type="ECO:0000256" key="1">
    <source>
        <dbReference type="ARBA" id="ARBA00005417"/>
    </source>
</evidence>
<keyword evidence="3" id="KW-0547">Nucleotide-binding</keyword>
<evidence type="ECO:0000256" key="2">
    <source>
        <dbReference type="ARBA" id="ARBA00022448"/>
    </source>
</evidence>